<dbReference type="GO" id="GO:0003723">
    <property type="term" value="F:RNA binding"/>
    <property type="evidence" value="ECO:0007669"/>
    <property type="project" value="UniProtKB-UniRule"/>
</dbReference>
<dbReference type="Pfam" id="PF00076">
    <property type="entry name" value="RRM_1"/>
    <property type="match status" value="1"/>
</dbReference>
<evidence type="ECO:0000259" key="4">
    <source>
        <dbReference type="PROSITE" id="PS50102"/>
    </source>
</evidence>
<feature type="domain" description="RRM" evidence="4">
    <location>
        <begin position="52"/>
        <end position="115"/>
    </location>
</feature>
<dbReference type="CDD" id="cd00590">
    <property type="entry name" value="RRM_SF"/>
    <property type="match status" value="1"/>
</dbReference>
<proteinExistence type="predicted"/>
<feature type="region of interest" description="Disordered" evidence="3">
    <location>
        <begin position="225"/>
        <end position="247"/>
    </location>
</feature>
<gene>
    <name evidence="5" type="ORF">Syun_012212</name>
</gene>
<sequence length="247" mass="27717">MMKKVVESTRERHLHAIANEFGKSIKARLQVLEVGLVGTEGIVEASELGGVDDLREKMADIDNHVGEETGAKKGSCKGFAFIRYATPEQARKVLADLKDGAEVKGKRVGISLARNRYSIHGQHLQDMDKRASKQPKIFPGYKVLERLKNLGVEQIEEIYLPKEISTHSDAMSAFQRLQKPDALFGRDRSAQVAFSQSIHPSGAAVFTETEAVRARKELESKFEEEKKNLLLNDGREREEDRPSFARE</sequence>
<evidence type="ECO:0000256" key="2">
    <source>
        <dbReference type="PROSITE-ProRule" id="PRU00176"/>
    </source>
</evidence>
<dbReference type="Gene3D" id="3.30.70.330">
    <property type="match status" value="1"/>
</dbReference>
<evidence type="ECO:0000313" key="6">
    <source>
        <dbReference type="Proteomes" id="UP001420932"/>
    </source>
</evidence>
<dbReference type="InterPro" id="IPR035979">
    <property type="entry name" value="RBD_domain_sf"/>
</dbReference>
<organism evidence="5 6">
    <name type="scientific">Stephania yunnanensis</name>
    <dbReference type="NCBI Taxonomy" id="152371"/>
    <lineage>
        <taxon>Eukaryota</taxon>
        <taxon>Viridiplantae</taxon>
        <taxon>Streptophyta</taxon>
        <taxon>Embryophyta</taxon>
        <taxon>Tracheophyta</taxon>
        <taxon>Spermatophyta</taxon>
        <taxon>Magnoliopsida</taxon>
        <taxon>Ranunculales</taxon>
        <taxon>Menispermaceae</taxon>
        <taxon>Menispermoideae</taxon>
        <taxon>Cissampelideae</taxon>
        <taxon>Stephania</taxon>
    </lineage>
</organism>
<evidence type="ECO:0000256" key="1">
    <source>
        <dbReference type="ARBA" id="ARBA00022884"/>
    </source>
</evidence>
<accession>A0AAP0JZ59</accession>
<dbReference type="PROSITE" id="PS50102">
    <property type="entry name" value="RRM"/>
    <property type="match status" value="1"/>
</dbReference>
<dbReference type="InterPro" id="IPR000504">
    <property type="entry name" value="RRM_dom"/>
</dbReference>
<dbReference type="Proteomes" id="UP001420932">
    <property type="component" value="Unassembled WGS sequence"/>
</dbReference>
<dbReference type="PANTHER" id="PTHR21245">
    <property type="entry name" value="HETEROGENEOUS NUCLEAR RIBONUCLEOPROTEIN"/>
    <property type="match status" value="1"/>
</dbReference>
<evidence type="ECO:0000313" key="5">
    <source>
        <dbReference type="EMBL" id="KAK9142812.1"/>
    </source>
</evidence>
<comment type="caution">
    <text evidence="5">The sequence shown here is derived from an EMBL/GenBank/DDBJ whole genome shotgun (WGS) entry which is preliminary data.</text>
</comment>
<keyword evidence="1 2" id="KW-0694">RNA-binding</keyword>
<keyword evidence="6" id="KW-1185">Reference proteome</keyword>
<reference evidence="5 6" key="1">
    <citation type="submission" date="2024-01" db="EMBL/GenBank/DDBJ databases">
        <title>Genome assemblies of Stephania.</title>
        <authorList>
            <person name="Yang L."/>
        </authorList>
    </citation>
    <scope>NUCLEOTIDE SEQUENCE [LARGE SCALE GENOMIC DNA]</scope>
    <source>
        <strain evidence="5">YNDBR</strain>
        <tissue evidence="5">Leaf</tissue>
    </source>
</reference>
<name>A0AAP0JZ59_9MAGN</name>
<evidence type="ECO:0000256" key="3">
    <source>
        <dbReference type="SAM" id="MobiDB-lite"/>
    </source>
</evidence>
<dbReference type="EMBL" id="JBBNAF010000005">
    <property type="protein sequence ID" value="KAK9142812.1"/>
    <property type="molecule type" value="Genomic_DNA"/>
</dbReference>
<dbReference type="AlphaFoldDB" id="A0AAP0JZ59"/>
<protein>
    <recommendedName>
        <fullName evidence="4">RRM domain-containing protein</fullName>
    </recommendedName>
</protein>
<dbReference type="InterPro" id="IPR012677">
    <property type="entry name" value="Nucleotide-bd_a/b_plait_sf"/>
</dbReference>
<dbReference type="SUPFAM" id="SSF54928">
    <property type="entry name" value="RNA-binding domain, RBD"/>
    <property type="match status" value="1"/>
</dbReference>